<reference evidence="3" key="3">
    <citation type="submission" date="2018-08" db="UniProtKB">
        <authorList>
            <consortium name="EnsemblPlants"/>
        </authorList>
    </citation>
    <scope>IDENTIFICATION</scope>
    <source>
        <strain evidence="3">cv. Bd21</strain>
    </source>
</reference>
<name>A0A2K2DKX8_BRADI</name>
<feature type="signal peptide" evidence="1">
    <location>
        <begin position="1"/>
        <end position="33"/>
    </location>
</feature>
<evidence type="ECO:0000313" key="3">
    <source>
        <dbReference type="EnsemblPlants" id="PNT74923"/>
    </source>
</evidence>
<protein>
    <submittedName>
        <fullName evidence="2 3">Uncharacterized protein</fullName>
    </submittedName>
</protein>
<proteinExistence type="predicted"/>
<dbReference type="EMBL" id="CM000880">
    <property type="protein sequence ID" value="PNT74923.1"/>
    <property type="molecule type" value="Genomic_DNA"/>
</dbReference>
<reference evidence="2 3" key="1">
    <citation type="journal article" date="2010" name="Nature">
        <title>Genome sequencing and analysis of the model grass Brachypodium distachyon.</title>
        <authorList>
            <consortium name="International Brachypodium Initiative"/>
        </authorList>
    </citation>
    <scope>NUCLEOTIDE SEQUENCE [LARGE SCALE GENOMIC DNA]</scope>
    <source>
        <strain evidence="2 3">Bd21</strain>
    </source>
</reference>
<evidence type="ECO:0000313" key="4">
    <source>
        <dbReference type="Proteomes" id="UP000008810"/>
    </source>
</evidence>
<keyword evidence="1" id="KW-0732">Signal</keyword>
<dbReference type="Proteomes" id="UP000008810">
    <property type="component" value="Chromosome 1"/>
</dbReference>
<feature type="chain" id="PRO_5036319244" evidence="1">
    <location>
        <begin position="34"/>
        <end position="92"/>
    </location>
</feature>
<dbReference type="AlphaFoldDB" id="A0A2K2DKX8"/>
<sequence>MQARRRKTRAVFSPNTQFSFLSYLLFLEPHVYGIEPSSTRPFVTCTTATSKFKRDSPILKFRCFGQKIPSSRPLFSLPKLRSSSYLVPDAPN</sequence>
<reference evidence="2" key="2">
    <citation type="submission" date="2017-06" db="EMBL/GenBank/DDBJ databases">
        <title>WGS assembly of Brachypodium distachyon.</title>
        <authorList>
            <consortium name="The International Brachypodium Initiative"/>
            <person name="Lucas S."/>
            <person name="Harmon-Smith M."/>
            <person name="Lail K."/>
            <person name="Tice H."/>
            <person name="Grimwood J."/>
            <person name="Bruce D."/>
            <person name="Barry K."/>
            <person name="Shu S."/>
            <person name="Lindquist E."/>
            <person name="Wang M."/>
            <person name="Pitluck S."/>
            <person name="Vogel J.P."/>
            <person name="Garvin D.F."/>
            <person name="Mockler T.C."/>
            <person name="Schmutz J."/>
            <person name="Rokhsar D."/>
            <person name="Bevan M.W."/>
        </authorList>
    </citation>
    <scope>NUCLEOTIDE SEQUENCE</scope>
    <source>
        <strain evidence="2">Bd21</strain>
    </source>
</reference>
<keyword evidence="4" id="KW-1185">Reference proteome</keyword>
<dbReference type="InParanoid" id="A0A2K2DKX8"/>
<dbReference type="EnsemblPlants" id="PNT74923">
    <property type="protein sequence ID" value="PNT74923"/>
    <property type="gene ID" value="BRADI_1g24483v3"/>
</dbReference>
<accession>A0A2K2DKX8</accession>
<dbReference type="Gramene" id="PNT74923">
    <property type="protein sequence ID" value="PNT74923"/>
    <property type="gene ID" value="BRADI_1g24483v3"/>
</dbReference>
<gene>
    <name evidence="2" type="ORF">BRADI_1g24483v3</name>
</gene>
<organism evidence="2">
    <name type="scientific">Brachypodium distachyon</name>
    <name type="common">Purple false brome</name>
    <name type="synonym">Trachynia distachya</name>
    <dbReference type="NCBI Taxonomy" id="15368"/>
    <lineage>
        <taxon>Eukaryota</taxon>
        <taxon>Viridiplantae</taxon>
        <taxon>Streptophyta</taxon>
        <taxon>Embryophyta</taxon>
        <taxon>Tracheophyta</taxon>
        <taxon>Spermatophyta</taxon>
        <taxon>Magnoliopsida</taxon>
        <taxon>Liliopsida</taxon>
        <taxon>Poales</taxon>
        <taxon>Poaceae</taxon>
        <taxon>BOP clade</taxon>
        <taxon>Pooideae</taxon>
        <taxon>Stipodae</taxon>
        <taxon>Brachypodieae</taxon>
        <taxon>Brachypodium</taxon>
    </lineage>
</organism>
<evidence type="ECO:0000313" key="2">
    <source>
        <dbReference type="EMBL" id="PNT74923.1"/>
    </source>
</evidence>
<evidence type="ECO:0000256" key="1">
    <source>
        <dbReference type="SAM" id="SignalP"/>
    </source>
</evidence>